<proteinExistence type="predicted"/>
<name>A0A7G9YCH1_9EURY</name>
<gene>
    <name evidence="2" type="ORF">GNFHAPIE_00015</name>
    <name evidence="1" type="ORF">IKJKAPDM_00015</name>
</gene>
<reference evidence="1" key="1">
    <citation type="submission" date="2020-06" db="EMBL/GenBank/DDBJ databases">
        <title>Unique genomic features of the anaerobic methanotrophic archaea.</title>
        <authorList>
            <person name="Chadwick G.L."/>
            <person name="Skennerton C.T."/>
            <person name="Laso-Perez R."/>
            <person name="Leu A.O."/>
            <person name="Speth D.R."/>
            <person name="Yu H."/>
            <person name="Morgan-Lang C."/>
            <person name="Hatzenpichler R."/>
            <person name="Goudeau D."/>
            <person name="Malmstrom R."/>
            <person name="Brazelton W.J."/>
            <person name="Woyke T."/>
            <person name="Hallam S.J."/>
            <person name="Tyson G.W."/>
            <person name="Wegener G."/>
            <person name="Boetius A."/>
            <person name="Orphan V."/>
        </authorList>
    </citation>
    <scope>NUCLEOTIDE SEQUENCE</scope>
</reference>
<evidence type="ECO:0000313" key="1">
    <source>
        <dbReference type="EMBL" id="QNO45705.1"/>
    </source>
</evidence>
<dbReference type="EMBL" id="MT631145">
    <property type="protein sequence ID" value="QNO45705.1"/>
    <property type="molecule type" value="Genomic_DNA"/>
</dbReference>
<protein>
    <submittedName>
        <fullName evidence="1">Uncharacterized protein</fullName>
    </submittedName>
</protein>
<dbReference type="AlphaFoldDB" id="A0A7G9YCH1"/>
<organism evidence="1">
    <name type="scientific">Candidatus Methanogaster sp. ANME-2c ERB4</name>
    <dbReference type="NCBI Taxonomy" id="2759911"/>
    <lineage>
        <taxon>Archaea</taxon>
        <taxon>Methanobacteriati</taxon>
        <taxon>Methanobacteriota</taxon>
        <taxon>Stenosarchaea group</taxon>
        <taxon>Methanomicrobia</taxon>
        <taxon>Methanosarcinales</taxon>
        <taxon>ANME-2 cluster</taxon>
        <taxon>Candidatus Methanogasteraceae</taxon>
        <taxon>Candidatus Methanogaster</taxon>
    </lineage>
</organism>
<evidence type="ECO:0000313" key="2">
    <source>
        <dbReference type="EMBL" id="QNO47810.1"/>
    </source>
</evidence>
<sequence length="211" mass="22801">MKVISPEILPILEADVFCGTEGSIRTTVSLKLRSWNIAGSYMTLRGGASPAGSKTVAWYQMVTMGTREAQYALLVLLTGAGVCGIKPINGKTPQTAYWESDQLILLMKQGNSCGGKGLTVEPLGQGHILRTQMRGKDDNKTVLTTYPETGGEVLLKSRMREIFKSGSVRGLIVTSGLLPQNKRCAMGPTRRLHSPRSKGVAISTRFLCLIS</sequence>
<accession>A0A7G9YCH1</accession>
<dbReference type="EMBL" id="MT631276">
    <property type="protein sequence ID" value="QNO47810.1"/>
    <property type="molecule type" value="Genomic_DNA"/>
</dbReference>